<protein>
    <recommendedName>
        <fullName evidence="6">Phytanoyl-CoA dioxygenase</fullName>
    </recommendedName>
</protein>
<evidence type="ECO:0008006" key="6">
    <source>
        <dbReference type="Google" id="ProtNLM"/>
    </source>
</evidence>
<name>A0A150P243_SORCE</name>
<dbReference type="SUPFAM" id="SSF51197">
    <property type="entry name" value="Clavaminate synthase-like"/>
    <property type="match status" value="1"/>
</dbReference>
<reference evidence="4 5" key="1">
    <citation type="submission" date="2014-02" db="EMBL/GenBank/DDBJ databases">
        <title>The small core and large imbalanced accessory genome model reveals a collaborative survival strategy of Sorangium cellulosum strains in nature.</title>
        <authorList>
            <person name="Han K."/>
            <person name="Peng R."/>
            <person name="Blom J."/>
            <person name="Li Y.-Z."/>
        </authorList>
    </citation>
    <scope>NUCLEOTIDE SEQUENCE [LARGE SCALE GENOMIC DNA]</scope>
    <source>
        <strain evidence="3 4">So0007-03</strain>
        <strain evidence="2 5">So0157-18</strain>
    </source>
</reference>
<dbReference type="AlphaFoldDB" id="A0A150P243"/>
<organism evidence="2 5">
    <name type="scientific">Sorangium cellulosum</name>
    <name type="common">Polyangium cellulosum</name>
    <dbReference type="NCBI Taxonomy" id="56"/>
    <lineage>
        <taxon>Bacteria</taxon>
        <taxon>Pseudomonadati</taxon>
        <taxon>Myxococcota</taxon>
        <taxon>Polyangia</taxon>
        <taxon>Polyangiales</taxon>
        <taxon>Polyangiaceae</taxon>
        <taxon>Sorangium</taxon>
    </lineage>
</organism>
<dbReference type="InterPro" id="IPR008775">
    <property type="entry name" value="Phytyl_CoA_dOase-like"/>
</dbReference>
<accession>A0A150P243</accession>
<evidence type="ECO:0000256" key="1">
    <source>
        <dbReference type="ARBA" id="ARBA00001954"/>
    </source>
</evidence>
<dbReference type="Proteomes" id="UP000075502">
    <property type="component" value="Unassembled WGS sequence"/>
</dbReference>
<comment type="cofactor">
    <cofactor evidence="1">
        <name>Fe(2+)</name>
        <dbReference type="ChEBI" id="CHEBI:29033"/>
    </cofactor>
</comment>
<evidence type="ECO:0000313" key="5">
    <source>
        <dbReference type="Proteomes" id="UP000075604"/>
    </source>
</evidence>
<dbReference type="EMBL" id="JELX01004256">
    <property type="protein sequence ID" value="KYF49380.1"/>
    <property type="molecule type" value="Genomic_DNA"/>
</dbReference>
<proteinExistence type="predicted"/>
<gene>
    <name evidence="2" type="ORF">BE04_23055</name>
    <name evidence="3" type="ORF">BE21_56485</name>
</gene>
<dbReference type="Proteomes" id="UP000075604">
    <property type="component" value="Unassembled WGS sequence"/>
</dbReference>
<dbReference type="GO" id="GO:0016706">
    <property type="term" value="F:2-oxoglutarate-dependent dioxygenase activity"/>
    <property type="evidence" value="ECO:0007669"/>
    <property type="project" value="UniProtKB-ARBA"/>
</dbReference>
<dbReference type="EMBL" id="JEME01003266">
    <property type="protein sequence ID" value="KYG01559.1"/>
    <property type="molecule type" value="Genomic_DNA"/>
</dbReference>
<dbReference type="PANTHER" id="PTHR20883:SF48">
    <property type="entry name" value="ECTOINE DIOXYGENASE"/>
    <property type="match status" value="1"/>
</dbReference>
<evidence type="ECO:0000313" key="2">
    <source>
        <dbReference type="EMBL" id="KYF49380.1"/>
    </source>
</evidence>
<evidence type="ECO:0000313" key="4">
    <source>
        <dbReference type="Proteomes" id="UP000075502"/>
    </source>
</evidence>
<dbReference type="Gene3D" id="2.60.120.620">
    <property type="entry name" value="q2cbj1_9rhob like domain"/>
    <property type="match status" value="1"/>
</dbReference>
<sequence>MLAHDVPTHARLEDLDSTGYVVVRSFLNDAEIARFEADYAASSGVDTSYGVRQVSAGARSAIDDKLAAMARAVAGASSVRVDIASVCAFGSAYFTTEGEIGTAWHQDAVSYFAYQNHHDYLNFYVPIVKPVRERSNLCVIPLDAFAARSPELAARLRGRGATRFVVKDGVTTVHDNNTGGIHGVLPYALDELAVTPQLGRGDLLLLRGDVIHRTEDKDTHRVAVSIRMMNRETRVRRAELVRGGFLKAVVMTHGRRDFRRLFDCFDAAGKDELTIGEIAGFEASARPARATSFVSFMAFLMWNRMRERLGLF</sequence>
<dbReference type="GO" id="GO:0005506">
    <property type="term" value="F:iron ion binding"/>
    <property type="evidence" value="ECO:0007669"/>
    <property type="project" value="UniProtKB-ARBA"/>
</dbReference>
<dbReference type="Pfam" id="PF05721">
    <property type="entry name" value="PhyH"/>
    <property type="match status" value="1"/>
</dbReference>
<comment type="caution">
    <text evidence="2">The sequence shown here is derived from an EMBL/GenBank/DDBJ whole genome shotgun (WGS) entry which is preliminary data.</text>
</comment>
<evidence type="ECO:0000313" key="3">
    <source>
        <dbReference type="EMBL" id="KYG01559.1"/>
    </source>
</evidence>
<dbReference type="PANTHER" id="PTHR20883">
    <property type="entry name" value="PHYTANOYL-COA DIOXYGENASE DOMAIN CONTAINING 1"/>
    <property type="match status" value="1"/>
</dbReference>